<accession>A0A383WDY3</accession>
<gene>
    <name evidence="2" type="ORF">BQ4739_LOCUS15657</name>
</gene>
<name>A0A383WDY3_TETOB</name>
<evidence type="ECO:0000313" key="2">
    <source>
        <dbReference type="EMBL" id="SZX75382.1"/>
    </source>
</evidence>
<reference evidence="2 3" key="1">
    <citation type="submission" date="2016-10" db="EMBL/GenBank/DDBJ databases">
        <authorList>
            <person name="Cai Z."/>
        </authorList>
    </citation>
    <scope>NUCLEOTIDE SEQUENCE [LARGE SCALE GENOMIC DNA]</scope>
</reference>
<dbReference type="AlphaFoldDB" id="A0A383WDY3"/>
<feature type="coiled-coil region" evidence="1">
    <location>
        <begin position="155"/>
        <end position="226"/>
    </location>
</feature>
<keyword evidence="1" id="KW-0175">Coiled coil</keyword>
<dbReference type="PANTHER" id="PTHR34554">
    <property type="entry name" value="RGS1-HXK1-INTERACTING PROTEIN 1"/>
    <property type="match status" value="1"/>
</dbReference>
<protein>
    <submittedName>
        <fullName evidence="2">Uncharacterized protein</fullName>
    </submittedName>
</protein>
<organism evidence="2 3">
    <name type="scientific">Tetradesmus obliquus</name>
    <name type="common">Green alga</name>
    <name type="synonym">Acutodesmus obliquus</name>
    <dbReference type="NCBI Taxonomy" id="3088"/>
    <lineage>
        <taxon>Eukaryota</taxon>
        <taxon>Viridiplantae</taxon>
        <taxon>Chlorophyta</taxon>
        <taxon>core chlorophytes</taxon>
        <taxon>Chlorophyceae</taxon>
        <taxon>CS clade</taxon>
        <taxon>Sphaeropleales</taxon>
        <taxon>Scenedesmaceae</taxon>
        <taxon>Tetradesmus</taxon>
    </lineage>
</organism>
<sequence length="235" mass="25256">MTMDSVKDAADKAANAVDSGLNQASSTVKSTLAQATAAAQGWLAQGQTYWDTAKAHSNEAMGYVGTLEDEAFGYLKGGLEYCVQHPYVSYPAAAAITLAALPGVRRAAYRATLGRLRNPEAIVTSAEAKLSTIGAKAEEFSAESKKLQGRAQLAYEEMSRGYSKLKAARQELQRLESAVGKSERLAGGVLSDLRAMRQNARATELRSEAALKLSLLRQQRSALQKEIKWIAAKDV</sequence>
<dbReference type="PANTHER" id="PTHR34554:SF2">
    <property type="entry name" value="RGS1-HXK1-INTERACTING PROTEIN 1"/>
    <property type="match status" value="1"/>
</dbReference>
<evidence type="ECO:0000256" key="1">
    <source>
        <dbReference type="SAM" id="Coils"/>
    </source>
</evidence>
<proteinExistence type="predicted"/>
<dbReference type="InterPro" id="IPR053284">
    <property type="entry name" value="RGS1-HXK1_interactor"/>
</dbReference>
<dbReference type="Proteomes" id="UP000256970">
    <property type="component" value="Unassembled WGS sequence"/>
</dbReference>
<dbReference type="EMBL" id="FNXT01001230">
    <property type="protein sequence ID" value="SZX75382.1"/>
    <property type="molecule type" value="Genomic_DNA"/>
</dbReference>
<keyword evidence="3" id="KW-1185">Reference proteome</keyword>
<evidence type="ECO:0000313" key="3">
    <source>
        <dbReference type="Proteomes" id="UP000256970"/>
    </source>
</evidence>